<dbReference type="Proteomes" id="UP000293568">
    <property type="component" value="Chromosome"/>
</dbReference>
<reference evidence="6 7" key="1">
    <citation type="submission" date="2019-01" db="EMBL/GenBank/DDBJ databases">
        <title>Genome sequencing of strain FW100M-2.</title>
        <authorList>
            <person name="Heo J."/>
            <person name="Kim S.-J."/>
            <person name="Kim J.-S."/>
            <person name="Hong S.-B."/>
            <person name="Kwon S.-W."/>
        </authorList>
    </citation>
    <scope>NUCLEOTIDE SEQUENCE [LARGE SCALE GENOMIC DNA]</scope>
    <source>
        <strain evidence="6 7">FW100M-2</strain>
    </source>
</reference>
<protein>
    <submittedName>
        <fullName evidence="6">MBL fold metallo-hydrolase</fullName>
    </submittedName>
</protein>
<name>A0A4P6EZL3_9BACL</name>
<comment type="catalytic activity">
    <reaction evidence="4">
        <text>3',5'-cyclic UMP + H2O = UMP + H(+)</text>
        <dbReference type="Rhea" id="RHEA:70575"/>
        <dbReference type="ChEBI" id="CHEBI:15377"/>
        <dbReference type="ChEBI" id="CHEBI:15378"/>
        <dbReference type="ChEBI" id="CHEBI:57865"/>
        <dbReference type="ChEBI" id="CHEBI:184387"/>
    </reaction>
    <physiologicalReaction direction="left-to-right" evidence="4">
        <dbReference type="Rhea" id="RHEA:70576"/>
    </physiologicalReaction>
</comment>
<organism evidence="6 7">
    <name type="scientific">Paenibacillus protaetiae</name>
    <dbReference type="NCBI Taxonomy" id="2509456"/>
    <lineage>
        <taxon>Bacteria</taxon>
        <taxon>Bacillati</taxon>
        <taxon>Bacillota</taxon>
        <taxon>Bacilli</taxon>
        <taxon>Bacillales</taxon>
        <taxon>Paenibacillaceae</taxon>
        <taxon>Paenibacillus</taxon>
    </lineage>
</organism>
<dbReference type="PANTHER" id="PTHR46018">
    <property type="entry name" value="ZINC PHOSPHODIESTERASE ELAC PROTEIN 1"/>
    <property type="match status" value="1"/>
</dbReference>
<dbReference type="InterPro" id="IPR001279">
    <property type="entry name" value="Metallo-B-lactamas"/>
</dbReference>
<dbReference type="CDD" id="cd07716">
    <property type="entry name" value="RNaseZ_short-form-like_MBL-fold"/>
    <property type="match status" value="1"/>
</dbReference>
<evidence type="ECO:0000256" key="3">
    <source>
        <dbReference type="ARBA" id="ARBA00034301"/>
    </source>
</evidence>
<comment type="function">
    <text evidence="3">Counteracts the endogenous Pycsar antiviral defense system. Phosphodiesterase that enables metal-dependent hydrolysis of host cyclic nucleotide Pycsar defense signals such as cCMP and cUMP.</text>
</comment>
<evidence type="ECO:0000259" key="5">
    <source>
        <dbReference type="SMART" id="SM00849"/>
    </source>
</evidence>
<keyword evidence="7" id="KW-1185">Reference proteome</keyword>
<feature type="domain" description="Metallo-beta-lactamase" evidence="5">
    <location>
        <begin position="18"/>
        <end position="211"/>
    </location>
</feature>
<evidence type="ECO:0000256" key="1">
    <source>
        <dbReference type="ARBA" id="ARBA00022833"/>
    </source>
</evidence>
<keyword evidence="1" id="KW-0862">Zinc</keyword>
<dbReference type="Pfam" id="PF12706">
    <property type="entry name" value="Lactamase_B_2"/>
    <property type="match status" value="1"/>
</dbReference>
<accession>A0A4P6EZL3</accession>
<dbReference type="SMART" id="SM00849">
    <property type="entry name" value="Lactamase_B"/>
    <property type="match status" value="1"/>
</dbReference>
<dbReference type="EMBL" id="CP035492">
    <property type="protein sequence ID" value="QAY68544.1"/>
    <property type="molecule type" value="Genomic_DNA"/>
</dbReference>
<proteinExistence type="predicted"/>
<dbReference type="SUPFAM" id="SSF56281">
    <property type="entry name" value="Metallo-hydrolase/oxidoreductase"/>
    <property type="match status" value="1"/>
</dbReference>
<evidence type="ECO:0000313" key="6">
    <source>
        <dbReference type="EMBL" id="QAY68544.1"/>
    </source>
</evidence>
<dbReference type="AlphaFoldDB" id="A0A4P6EZL3"/>
<keyword evidence="6" id="KW-0378">Hydrolase</keyword>
<dbReference type="KEGG" id="pprt:ET464_15285"/>
<dbReference type="Gene3D" id="3.60.15.10">
    <property type="entry name" value="Ribonuclease Z/Hydroxyacylglutathione hydrolase-like"/>
    <property type="match status" value="1"/>
</dbReference>
<evidence type="ECO:0000256" key="2">
    <source>
        <dbReference type="ARBA" id="ARBA00034221"/>
    </source>
</evidence>
<dbReference type="OrthoDB" id="9794898at2"/>
<comment type="catalytic activity">
    <reaction evidence="2">
        <text>3',5'-cyclic CMP + H2O = CMP + H(+)</text>
        <dbReference type="Rhea" id="RHEA:72675"/>
        <dbReference type="ChEBI" id="CHEBI:15377"/>
        <dbReference type="ChEBI" id="CHEBI:15378"/>
        <dbReference type="ChEBI" id="CHEBI:58003"/>
        <dbReference type="ChEBI" id="CHEBI:60377"/>
    </reaction>
    <physiologicalReaction direction="left-to-right" evidence="2">
        <dbReference type="Rhea" id="RHEA:72676"/>
    </physiologicalReaction>
</comment>
<dbReference type="RefSeq" id="WP_129444452.1">
    <property type="nucleotide sequence ID" value="NZ_CP035492.1"/>
</dbReference>
<gene>
    <name evidence="6" type="ORF">ET464_15285</name>
</gene>
<evidence type="ECO:0000313" key="7">
    <source>
        <dbReference type="Proteomes" id="UP000293568"/>
    </source>
</evidence>
<evidence type="ECO:0000256" key="4">
    <source>
        <dbReference type="ARBA" id="ARBA00048505"/>
    </source>
</evidence>
<dbReference type="PANTHER" id="PTHR46018:SF4">
    <property type="entry name" value="METALLO-HYDROLASE YHFI-RELATED"/>
    <property type="match status" value="1"/>
</dbReference>
<sequence>MNVTILGYWGGYPVAGGATAGFLIETGEGRILLDCGSGVMSKLAGYAKVEQLDGVILSHLHYDHIADVGILQYAAVGALRVGKMKRKLSIYAPSDPVQLFDTLRGEHSEVRTIAPGGPVTMAGATIEFIPVPHTIPCYAVRITYQGKTVVYSADSSYCEQLIDFAANADLFLCEATVCDGSVHTTGHGHMSAQQAGMIAGKANVKRLVLVHLPGDGDFERMQQSASQAFGGPVELPDASCVYAV</sequence>
<dbReference type="GO" id="GO:0042781">
    <property type="term" value="F:3'-tRNA processing endoribonuclease activity"/>
    <property type="evidence" value="ECO:0007669"/>
    <property type="project" value="TreeGrafter"/>
</dbReference>
<dbReference type="InterPro" id="IPR036866">
    <property type="entry name" value="RibonucZ/Hydroxyglut_hydro"/>
</dbReference>